<proteinExistence type="predicted"/>
<keyword evidence="3" id="KW-1185">Reference proteome</keyword>
<sequence>MNHSDRDHAVASASKSNLWLNCSPSIRLGEQFEGETSVFAREGTFMHELSEIHLSYFLKQMTKDQLNKKLKQMKENEFYNVEIEQAVQSYVDIVIEKINEARARSKDPLILIEERLDFSPWVPEGFGTGDVVIISDGILEVVDLKGGKGVKVSAENPQMRLYALGAIHGFGMLYNFETIRMTIVQPRLDNISTDEIKKDDLLEWAQSEVKPKAELAFAGLGSFVTGPHCRWCKARAICRARADENMKLACLDFQSPPLLTDDEVVEVLHSLDELISWGKSVQDYALSMAMNENKQWPGMKLVQGRGSRKYTDEEAVATALTAAGYDIDVIYKKSLQTITTLEKELGKRTFNDLLGSFITKAPGKPKLAPEDDKRPEIKESPEVDFQ</sequence>
<dbReference type="Pfam" id="PF10926">
    <property type="entry name" value="DUF2800"/>
    <property type="match status" value="1"/>
</dbReference>
<protein>
    <submittedName>
        <fullName evidence="2">Phage protein</fullName>
    </submittedName>
</protein>
<accession>A0A0B0IJK0</accession>
<dbReference type="eggNOG" id="COG2887">
    <property type="taxonomic scope" value="Bacteria"/>
</dbReference>
<dbReference type="OrthoDB" id="9766061at2"/>
<comment type="caution">
    <text evidence="2">The sequence shown here is derived from an EMBL/GenBank/DDBJ whole genome shotgun (WGS) entry which is preliminary data.</text>
</comment>
<dbReference type="RefSeq" id="WP_034626434.1">
    <property type="nucleotide sequence ID" value="NZ_JRJU01000003.1"/>
</dbReference>
<dbReference type="InterPro" id="IPR021229">
    <property type="entry name" value="DUF2800"/>
</dbReference>
<reference evidence="2 3" key="1">
    <citation type="submission" date="2014-09" db="EMBL/GenBank/DDBJ databases">
        <title>Genome sequencing and annotation of Bacillus Okhensis strain Kh10-101T.</title>
        <authorList>
            <person name="Prakash J.S."/>
        </authorList>
    </citation>
    <scope>NUCLEOTIDE SEQUENCE [LARGE SCALE GENOMIC DNA]</scope>
    <source>
        <strain evidence="3">Kh10-101T</strain>
    </source>
</reference>
<evidence type="ECO:0000313" key="2">
    <source>
        <dbReference type="EMBL" id="KHF41475.1"/>
    </source>
</evidence>
<evidence type="ECO:0000313" key="3">
    <source>
        <dbReference type="Proteomes" id="UP000030832"/>
    </source>
</evidence>
<dbReference type="Proteomes" id="UP000030832">
    <property type="component" value="Unassembled WGS sequence"/>
</dbReference>
<feature type="compositionally biased region" description="Basic and acidic residues" evidence="1">
    <location>
        <begin position="367"/>
        <end position="386"/>
    </location>
</feature>
<dbReference type="STRING" id="333138.LQ50_04430"/>
<dbReference type="EMBL" id="JRJU01000003">
    <property type="protein sequence ID" value="KHF41475.1"/>
    <property type="molecule type" value="Genomic_DNA"/>
</dbReference>
<dbReference type="AlphaFoldDB" id="A0A0B0IJK0"/>
<evidence type="ECO:0000256" key="1">
    <source>
        <dbReference type="SAM" id="MobiDB-lite"/>
    </source>
</evidence>
<name>A0A0B0IJK0_9BACI</name>
<dbReference type="Gene3D" id="3.90.320.10">
    <property type="match status" value="1"/>
</dbReference>
<organism evidence="2 3">
    <name type="scientific">Halalkalibacter okhensis</name>
    <dbReference type="NCBI Taxonomy" id="333138"/>
    <lineage>
        <taxon>Bacteria</taxon>
        <taxon>Bacillati</taxon>
        <taxon>Bacillota</taxon>
        <taxon>Bacilli</taxon>
        <taxon>Bacillales</taxon>
        <taxon>Bacillaceae</taxon>
        <taxon>Halalkalibacter</taxon>
    </lineage>
</organism>
<feature type="region of interest" description="Disordered" evidence="1">
    <location>
        <begin position="360"/>
        <end position="386"/>
    </location>
</feature>
<gene>
    <name evidence="2" type="ORF">LQ50_04430</name>
</gene>
<dbReference type="InterPro" id="IPR011604">
    <property type="entry name" value="PDDEXK-like_dom_sf"/>
</dbReference>